<sequence length="42" mass="5053">MKKIRSRVVEPETNEITIINNSEELHELFDDLKKRVKRNKNS</sequence>
<dbReference type="RefSeq" id="WP_282099498.1">
    <property type="nucleotide sequence ID" value="NZ_AP025226.1"/>
</dbReference>
<evidence type="ECO:0000313" key="2">
    <source>
        <dbReference type="Proteomes" id="UP001319921"/>
    </source>
</evidence>
<reference evidence="1 2" key="1">
    <citation type="journal article" date="2022" name="Microbiol. Resour. Announc.">
        <title>Complete Genome Sequence of the Hyperthermophilic and Acidophilic Archaeon Saccharolobus caldissimus Strain HS-3T.</title>
        <authorList>
            <person name="Sakai H.D."/>
            <person name="Kurosawa N."/>
        </authorList>
    </citation>
    <scope>NUCLEOTIDE SEQUENCE [LARGE SCALE GENOMIC DNA]</scope>
    <source>
        <strain evidence="1 2">JCM32116</strain>
    </source>
</reference>
<accession>A0AAQ4CWT3</accession>
<protein>
    <submittedName>
        <fullName evidence="1">Uncharacterized protein</fullName>
    </submittedName>
</protein>
<gene>
    <name evidence="1" type="ORF">SACC_32810</name>
</gene>
<keyword evidence="2" id="KW-1185">Reference proteome</keyword>
<dbReference type="GeneID" id="80721681"/>
<proteinExistence type="predicted"/>
<dbReference type="EMBL" id="AP025226">
    <property type="protein sequence ID" value="BDC00265.1"/>
    <property type="molecule type" value="Genomic_DNA"/>
</dbReference>
<name>A0AAQ4CWT3_9CREN</name>
<dbReference type="KEGG" id="scas:SACC_32810"/>
<evidence type="ECO:0000313" key="1">
    <source>
        <dbReference type="EMBL" id="BDC00265.1"/>
    </source>
</evidence>
<dbReference type="AlphaFoldDB" id="A0AAQ4CWT3"/>
<dbReference type="Proteomes" id="UP001319921">
    <property type="component" value="Chromosome"/>
</dbReference>
<organism evidence="1 2">
    <name type="scientific">Saccharolobus caldissimus</name>
    <dbReference type="NCBI Taxonomy" id="1702097"/>
    <lineage>
        <taxon>Archaea</taxon>
        <taxon>Thermoproteota</taxon>
        <taxon>Thermoprotei</taxon>
        <taxon>Sulfolobales</taxon>
        <taxon>Sulfolobaceae</taxon>
        <taxon>Saccharolobus</taxon>
    </lineage>
</organism>